<sequence>MMKTNVSLAGKTAEANFLIMPTMLDHVVFGMDILCAIGTTVRCGNAELEMRMVDVVGEGASPPRKHRVEKGSSRFREQGQLAKGVGPRGVAQSRDVEGGPKFGNRGVDSWRSESVEPGRAARREK</sequence>
<feature type="region of interest" description="Disordered" evidence="1">
    <location>
        <begin position="58"/>
        <end position="125"/>
    </location>
</feature>
<comment type="caution">
    <text evidence="2">The sequence shown here is derived from an EMBL/GenBank/DDBJ whole genome shotgun (WGS) entry which is preliminary data.</text>
</comment>
<dbReference type="EMBL" id="LSRL02003535">
    <property type="protein sequence ID" value="TDG38443.1"/>
    <property type="molecule type" value="Genomic_DNA"/>
</dbReference>
<proteinExistence type="predicted"/>
<keyword evidence="3" id="KW-1185">Reference proteome</keyword>
<evidence type="ECO:0000313" key="2">
    <source>
        <dbReference type="EMBL" id="TDG38443.1"/>
    </source>
</evidence>
<protein>
    <submittedName>
        <fullName evidence="2">Uncharacterized protein</fullName>
    </submittedName>
</protein>
<feature type="compositionally biased region" description="Basic and acidic residues" evidence="1">
    <location>
        <begin position="108"/>
        <end position="125"/>
    </location>
</feature>
<name>A0A484ANI3_DRONA</name>
<feature type="non-terminal residue" evidence="2">
    <location>
        <position position="125"/>
    </location>
</feature>
<evidence type="ECO:0000313" key="3">
    <source>
        <dbReference type="Proteomes" id="UP000295192"/>
    </source>
</evidence>
<dbReference type="AlphaFoldDB" id="A0A484ANI3"/>
<accession>A0A484ANI3</accession>
<gene>
    <name evidence="2" type="ORF">AWZ03_015135</name>
</gene>
<dbReference type="Proteomes" id="UP000295192">
    <property type="component" value="Unassembled WGS sequence"/>
</dbReference>
<reference evidence="2 3" key="1">
    <citation type="journal article" date="2019" name="J. Hered.">
        <title>An Improved Genome Assembly for Drosophila navojoa, the Basal Species in the mojavensis Cluster.</title>
        <authorList>
            <person name="Vanderlinde T."/>
            <person name="Dupim E.G."/>
            <person name="Nazario-Yepiz N.O."/>
            <person name="Carvalho A.B."/>
        </authorList>
    </citation>
    <scope>NUCLEOTIDE SEQUENCE [LARGE SCALE GENOMIC DNA]</scope>
    <source>
        <strain evidence="2">Navoj_Jal97</strain>
        <tissue evidence="2">Whole organism</tissue>
    </source>
</reference>
<evidence type="ECO:0000256" key="1">
    <source>
        <dbReference type="SAM" id="MobiDB-lite"/>
    </source>
</evidence>
<organism evidence="2 3">
    <name type="scientific">Drosophila navojoa</name>
    <name type="common">Fruit fly</name>
    <dbReference type="NCBI Taxonomy" id="7232"/>
    <lineage>
        <taxon>Eukaryota</taxon>
        <taxon>Metazoa</taxon>
        <taxon>Ecdysozoa</taxon>
        <taxon>Arthropoda</taxon>
        <taxon>Hexapoda</taxon>
        <taxon>Insecta</taxon>
        <taxon>Pterygota</taxon>
        <taxon>Neoptera</taxon>
        <taxon>Endopterygota</taxon>
        <taxon>Diptera</taxon>
        <taxon>Brachycera</taxon>
        <taxon>Muscomorpha</taxon>
        <taxon>Ephydroidea</taxon>
        <taxon>Drosophilidae</taxon>
        <taxon>Drosophila</taxon>
    </lineage>
</organism>